<dbReference type="PANTHER" id="PTHR42789">
    <property type="entry name" value="D-ISOMER SPECIFIC 2-HYDROXYACID DEHYDROGENASE FAMILY PROTEIN (AFU_ORTHOLOGUE AFUA_6G10090)"/>
    <property type="match status" value="1"/>
</dbReference>
<comment type="pathway">
    <text evidence="2 11">Amino-acid biosynthesis; L-serine biosynthesis; L-serine from 3-phospho-D-glycerate: step 1/3.</text>
</comment>
<accession>A0A371XA98</accession>
<proteinExistence type="inferred from homology"/>
<comment type="catalytic activity">
    <reaction evidence="9">
        <text>(R)-2-hydroxyglutarate + NAD(+) = 2-oxoglutarate + NADH + H(+)</text>
        <dbReference type="Rhea" id="RHEA:49612"/>
        <dbReference type="ChEBI" id="CHEBI:15378"/>
        <dbReference type="ChEBI" id="CHEBI:15801"/>
        <dbReference type="ChEBI" id="CHEBI:16810"/>
        <dbReference type="ChEBI" id="CHEBI:57540"/>
        <dbReference type="ChEBI" id="CHEBI:57945"/>
        <dbReference type="EC" id="1.1.1.399"/>
    </reaction>
</comment>
<dbReference type="PROSITE" id="PS51671">
    <property type="entry name" value="ACT"/>
    <property type="match status" value="1"/>
</dbReference>
<dbReference type="InterPro" id="IPR006139">
    <property type="entry name" value="D-isomer_2_OHA_DH_cat_dom"/>
</dbReference>
<dbReference type="EC" id="1.1.1.95" evidence="11"/>
<dbReference type="Pfam" id="PF19304">
    <property type="entry name" value="PGDH_inter"/>
    <property type="match status" value="1"/>
</dbReference>
<dbReference type="InterPro" id="IPR036291">
    <property type="entry name" value="NAD(P)-bd_dom_sf"/>
</dbReference>
<dbReference type="FunFam" id="3.40.50.720:FF:000021">
    <property type="entry name" value="D-3-phosphoglycerate dehydrogenase"/>
    <property type="match status" value="1"/>
</dbReference>
<evidence type="ECO:0000256" key="3">
    <source>
        <dbReference type="ARBA" id="ARBA00005854"/>
    </source>
</evidence>
<dbReference type="FunFam" id="3.30.1330.90:FF:000003">
    <property type="entry name" value="D-3-phosphoglycerate dehydrogenase"/>
    <property type="match status" value="1"/>
</dbReference>
<keyword evidence="7 11" id="KW-0520">NAD</keyword>
<evidence type="ECO:0000256" key="4">
    <source>
        <dbReference type="ARBA" id="ARBA00021582"/>
    </source>
</evidence>
<gene>
    <name evidence="13" type="ORF">DYI37_01410</name>
</gene>
<dbReference type="SUPFAM" id="SSF52283">
    <property type="entry name" value="Formate/glycerate dehydrogenase catalytic domain-like"/>
    <property type="match status" value="1"/>
</dbReference>
<evidence type="ECO:0000313" key="14">
    <source>
        <dbReference type="Proteomes" id="UP000264310"/>
    </source>
</evidence>
<dbReference type="AlphaFoldDB" id="A0A371XA98"/>
<dbReference type="SUPFAM" id="SSF55021">
    <property type="entry name" value="ACT-like"/>
    <property type="match status" value="1"/>
</dbReference>
<dbReference type="CDD" id="cd12173">
    <property type="entry name" value="PGDH_4"/>
    <property type="match status" value="1"/>
</dbReference>
<evidence type="ECO:0000256" key="5">
    <source>
        <dbReference type="ARBA" id="ARBA00022605"/>
    </source>
</evidence>
<dbReference type="PROSITE" id="PS00065">
    <property type="entry name" value="D_2_HYDROXYACID_DH_1"/>
    <property type="match status" value="1"/>
</dbReference>
<evidence type="ECO:0000256" key="10">
    <source>
        <dbReference type="ARBA" id="ARBA00048731"/>
    </source>
</evidence>
<dbReference type="Gene3D" id="3.40.50.720">
    <property type="entry name" value="NAD(P)-binding Rossmann-like Domain"/>
    <property type="match status" value="2"/>
</dbReference>
<dbReference type="PROSITE" id="PS00670">
    <property type="entry name" value="D_2_HYDROXYACID_DH_2"/>
    <property type="match status" value="1"/>
</dbReference>
<dbReference type="GO" id="GO:0006564">
    <property type="term" value="P:L-serine biosynthetic process"/>
    <property type="evidence" value="ECO:0007669"/>
    <property type="project" value="UniProtKB-UniRule"/>
</dbReference>
<comment type="caution">
    <text evidence="13">The sequence shown here is derived from an EMBL/GenBank/DDBJ whole genome shotgun (WGS) entry which is preliminary data.</text>
</comment>
<dbReference type="InterPro" id="IPR029009">
    <property type="entry name" value="ASB_dom_sf"/>
</dbReference>
<dbReference type="CDD" id="cd04902">
    <property type="entry name" value="ACT_3PGDH-xct"/>
    <property type="match status" value="1"/>
</dbReference>
<evidence type="ECO:0000256" key="8">
    <source>
        <dbReference type="ARBA" id="ARBA00023299"/>
    </source>
</evidence>
<keyword evidence="14" id="KW-1185">Reference proteome</keyword>
<organism evidence="13 14">
    <name type="scientific">Fulvimarina endophytica</name>
    <dbReference type="NCBI Taxonomy" id="2293836"/>
    <lineage>
        <taxon>Bacteria</taxon>
        <taxon>Pseudomonadati</taxon>
        <taxon>Pseudomonadota</taxon>
        <taxon>Alphaproteobacteria</taxon>
        <taxon>Hyphomicrobiales</taxon>
        <taxon>Aurantimonadaceae</taxon>
        <taxon>Fulvimarina</taxon>
    </lineage>
</organism>
<dbReference type="NCBIfam" id="TIGR01327">
    <property type="entry name" value="PGDH"/>
    <property type="match status" value="1"/>
</dbReference>
<evidence type="ECO:0000256" key="1">
    <source>
        <dbReference type="ARBA" id="ARBA00003800"/>
    </source>
</evidence>
<keyword evidence="6 11" id="KW-0560">Oxidoreductase</keyword>
<evidence type="ECO:0000256" key="7">
    <source>
        <dbReference type="ARBA" id="ARBA00023027"/>
    </source>
</evidence>
<keyword evidence="8 11" id="KW-0718">Serine biosynthesis</keyword>
<dbReference type="PANTHER" id="PTHR42789:SF1">
    <property type="entry name" value="D-ISOMER SPECIFIC 2-HYDROXYACID DEHYDROGENASE FAMILY PROTEIN (AFU_ORTHOLOGUE AFUA_6G10090)"/>
    <property type="match status" value="1"/>
</dbReference>
<evidence type="ECO:0000259" key="12">
    <source>
        <dbReference type="PROSITE" id="PS51671"/>
    </source>
</evidence>
<comment type="function">
    <text evidence="1">Catalyzes the reversible oxidation of 3-phospho-D-glycerate to 3-phosphonooxypyruvate, the first step of the phosphorylated L-serine biosynthesis pathway. Also catalyzes the reversible oxidation of 2-hydroxyglutarate to 2-oxoglutarate.</text>
</comment>
<dbReference type="InterPro" id="IPR006140">
    <property type="entry name" value="D-isomer_DH_NAD-bd"/>
</dbReference>
<dbReference type="EMBL" id="QURL01000001">
    <property type="protein sequence ID" value="RFC66155.1"/>
    <property type="molecule type" value="Genomic_DNA"/>
</dbReference>
<dbReference type="Gene3D" id="3.30.1330.90">
    <property type="entry name" value="D-3-phosphoglycerate dehydrogenase, domain 3"/>
    <property type="match status" value="1"/>
</dbReference>
<dbReference type="SUPFAM" id="SSF51735">
    <property type="entry name" value="NAD(P)-binding Rossmann-fold domains"/>
    <property type="match status" value="1"/>
</dbReference>
<dbReference type="Pfam" id="PF00389">
    <property type="entry name" value="2-Hacid_dh"/>
    <property type="match status" value="1"/>
</dbReference>
<comment type="similarity">
    <text evidence="3 11">Belongs to the D-isomer specific 2-hydroxyacid dehydrogenase family.</text>
</comment>
<dbReference type="GO" id="GO:0004617">
    <property type="term" value="F:phosphoglycerate dehydrogenase activity"/>
    <property type="evidence" value="ECO:0007669"/>
    <property type="project" value="UniProtKB-UniRule"/>
</dbReference>
<evidence type="ECO:0000256" key="11">
    <source>
        <dbReference type="RuleBase" id="RU363003"/>
    </source>
</evidence>
<keyword evidence="5 11" id="KW-0028">Amino-acid biosynthesis</keyword>
<dbReference type="InterPro" id="IPR006236">
    <property type="entry name" value="PGDH"/>
</dbReference>
<dbReference type="Pfam" id="PF02826">
    <property type="entry name" value="2-Hacid_dh_C"/>
    <property type="match status" value="1"/>
</dbReference>
<dbReference type="InterPro" id="IPR029752">
    <property type="entry name" value="D-isomer_DH_CS1"/>
</dbReference>
<dbReference type="PROSITE" id="PS00671">
    <property type="entry name" value="D_2_HYDROXYACID_DH_3"/>
    <property type="match status" value="1"/>
</dbReference>
<dbReference type="SUPFAM" id="SSF143548">
    <property type="entry name" value="Serine metabolism enzymes domain"/>
    <property type="match status" value="1"/>
</dbReference>
<dbReference type="InterPro" id="IPR002912">
    <property type="entry name" value="ACT_dom"/>
</dbReference>
<dbReference type="RefSeq" id="WP_116681404.1">
    <property type="nucleotide sequence ID" value="NZ_QURL01000001.1"/>
</dbReference>
<dbReference type="UniPathway" id="UPA00135">
    <property type="reaction ID" value="UER00196"/>
</dbReference>
<dbReference type="InterPro" id="IPR045626">
    <property type="entry name" value="PGDH_ASB_dom"/>
</dbReference>
<sequence length="534" mass="56843">MAPRVLVSDKLSETAVQIFRDRGVEVDFQPNLGKDKDKLLEVIDQYDGLAIRSATKVTEKIIAAASRLKVVGRAGIGVDNVDIPAASKKGIIVMNTPFGNSITTAEHAIAMIFAVARQIPAADASTQAGKWEKSRFMGVEVTGKTLGVVGCGNIGSIVAQRGVGLRMRVIAFDPFLSQERATQLGIEKVELDDLFKRADFITLHTPMTDKTRGMINKDALAQMKDGVRIVNCARGGLIVEADLAEALKSGKVAGAGIDVFETEPATESPLFGIENVVCTPHLGASTTEAQENVALQVAEQMADYLTRGAVSNAINMPSITAEEAPILTPFVKLAECLGAFAGQVTEEAISSVEIVYDGLVSDMNTKALTSAVLAGLIRSQVADVNMVSAPIMARERGIQITEAKRDKSGVFDSFIKLTVVTEKQTRSVAGTVFSDGKPRFIQIKGINIDAEIGEHMVYTTNNDAPGIIGLLGTVFGKAGVNIANFQLGRNRPGGDAIALLYVDSPVSNEVLDEVRAHKEILSAKPLKFDIPPVA</sequence>
<dbReference type="InterPro" id="IPR045865">
    <property type="entry name" value="ACT-like_dom_sf"/>
</dbReference>
<comment type="catalytic activity">
    <reaction evidence="10 11">
        <text>(2R)-3-phosphoglycerate + NAD(+) = 3-phosphooxypyruvate + NADH + H(+)</text>
        <dbReference type="Rhea" id="RHEA:12641"/>
        <dbReference type="ChEBI" id="CHEBI:15378"/>
        <dbReference type="ChEBI" id="CHEBI:18110"/>
        <dbReference type="ChEBI" id="CHEBI:57540"/>
        <dbReference type="ChEBI" id="CHEBI:57945"/>
        <dbReference type="ChEBI" id="CHEBI:58272"/>
        <dbReference type="EC" id="1.1.1.95"/>
    </reaction>
</comment>
<evidence type="ECO:0000256" key="6">
    <source>
        <dbReference type="ARBA" id="ARBA00023002"/>
    </source>
</evidence>
<name>A0A371XA98_9HYPH</name>
<reference evidence="13 14" key="1">
    <citation type="submission" date="2018-08" db="EMBL/GenBank/DDBJ databases">
        <title>Fulvimarina sp. 85, whole genome shotgun sequence.</title>
        <authorList>
            <person name="Tuo L."/>
        </authorList>
    </citation>
    <scope>NUCLEOTIDE SEQUENCE [LARGE SCALE GENOMIC DNA]</scope>
    <source>
        <strain evidence="13 14">85</strain>
    </source>
</reference>
<dbReference type="InterPro" id="IPR029753">
    <property type="entry name" value="D-isomer_DH_CS"/>
</dbReference>
<evidence type="ECO:0000313" key="13">
    <source>
        <dbReference type="EMBL" id="RFC66155.1"/>
    </source>
</evidence>
<evidence type="ECO:0000256" key="9">
    <source>
        <dbReference type="ARBA" id="ARBA00048126"/>
    </source>
</evidence>
<dbReference type="Gene3D" id="3.30.70.260">
    <property type="match status" value="1"/>
</dbReference>
<dbReference type="OrthoDB" id="9793626at2"/>
<feature type="domain" description="ACT" evidence="12">
    <location>
        <begin position="456"/>
        <end position="531"/>
    </location>
</feature>
<evidence type="ECO:0000256" key="2">
    <source>
        <dbReference type="ARBA" id="ARBA00005216"/>
    </source>
</evidence>
<dbReference type="Proteomes" id="UP000264310">
    <property type="component" value="Unassembled WGS sequence"/>
</dbReference>
<dbReference type="GO" id="GO:0051287">
    <property type="term" value="F:NAD binding"/>
    <property type="evidence" value="ECO:0007669"/>
    <property type="project" value="UniProtKB-UniRule"/>
</dbReference>
<protein>
    <recommendedName>
        <fullName evidence="4 11">D-3-phosphoglycerate dehydrogenase</fullName>
        <ecNumber evidence="11">1.1.1.95</ecNumber>
    </recommendedName>
</protein>
<dbReference type="InterPro" id="IPR050857">
    <property type="entry name" value="D-2-hydroxyacid_DH"/>
</dbReference>